<feature type="repeat" description="WD" evidence="3">
    <location>
        <begin position="3527"/>
        <end position="3568"/>
    </location>
</feature>
<dbReference type="Pfam" id="PF14844">
    <property type="entry name" value="PH_BEACH"/>
    <property type="match status" value="1"/>
</dbReference>
<feature type="compositionally biased region" description="Basic and acidic residues" evidence="4">
    <location>
        <begin position="1552"/>
        <end position="1562"/>
    </location>
</feature>
<dbReference type="InterPro" id="IPR011011">
    <property type="entry name" value="Znf_FYVE_PHD"/>
</dbReference>
<dbReference type="FunFam" id="1.10.1540.10:FF:000001">
    <property type="entry name" value="neurobeachin isoform X1"/>
    <property type="match status" value="1"/>
</dbReference>
<feature type="region of interest" description="Disordered" evidence="4">
    <location>
        <begin position="1233"/>
        <end position="1254"/>
    </location>
</feature>
<dbReference type="Proteomes" id="UP001146793">
    <property type="component" value="Unassembled WGS sequence"/>
</dbReference>
<feature type="compositionally biased region" description="Gly residues" evidence="4">
    <location>
        <begin position="965"/>
        <end position="975"/>
    </location>
</feature>
<dbReference type="InterPro" id="IPR051944">
    <property type="entry name" value="BEACH_domain_protein"/>
</dbReference>
<feature type="compositionally biased region" description="Basic and acidic residues" evidence="4">
    <location>
        <begin position="3457"/>
        <end position="3481"/>
    </location>
</feature>
<evidence type="ECO:0000256" key="4">
    <source>
        <dbReference type="SAM" id="MobiDB-lite"/>
    </source>
</evidence>
<dbReference type="PANTHER" id="PTHR46108">
    <property type="entry name" value="BLUE CHEESE"/>
    <property type="match status" value="1"/>
</dbReference>
<sequence length="3779" mass="445669">MSRNFQIKTLNRKKLKVKININSLNVKQFWDDLLNEKQKEKKKKIQSKLISALCFHFQQTKQLGFPRDQLKTLTTSLSKLLLETIDPILNKYMKKKIPMDEDFLNYFMCQYFKFVDLLDCLHSLYSLLDNLSSTLKSKIPISLLNLFCYLSNYCTTMNTETIIQLGALITQLLFSLFKWDECIKNIIKKNKIELLYSVLLNQTVGNQCNIYFITQSHLLFMKVCNSKSKELIENAENKRIIKRFYEFFENPITEDDRILFSCLVLVDLVTLSYFLKKNFHCEFEKSNGYQKMINPLIHYFRNRIIKTNKFIFIKFLDKAMMLAYQGDIPKLKIQTKYKLKIEDGLNKEMMNIDNKLLKNVKVFSFFQRLFIRLCSIMIKNENSISLLKKILNNLIRLCLSHKYNYFFIDDGYWEELLINIDQFQSEIFTIFFDFLKELAEISESCMKPIKIFKILLFFLFQKRYSEITEIKIYEILLNILKTVPILFNLLCSEFLLIFLSNLNNLPDFERLAQNPKIMNITFKKYQLILKLILFGFEKESKKMKNIFEKKKFKKKNSKIHNKQKYQNINNNKNINNNNNNNNNNNTINILSKSSSDIDNILINHNGYNNNKDTTRRRTITNGVNINKLQRTPKIKKEIIFSKNTQKIPKNNIIKFFQFQELNELALDLYQEIYDDLPSEYIIKLLIRFHENKRKNIQFIQNILKVFLDQFPKKKKLLPKFIENNGILVCLNSISNLGEISLNEKVDAKWDLIKIIFLILINGLKGHPQFKISIKTQFLPNLKKCLEESKLIFIDNGYKLIYLLFDFMLISPQLINYNGLINYNEEKKSFSIYFPECLKICLEFLKYLKYKEIKKITRKIIFFCKDNLQKIVLMKPISIILNNFQKLFLEIPINKQDQKLIKLILKLIEFFGLYSFSKIELITFIKLLKSPPLIYFNNQKNKNNDDDVDVDDININNNDDDDGDGGSDGSGSGVGESGNDDDGGGDDDKVKVGDEGGKGKLNKYLLNFLNSKKLLTNKQPLIQFENSQKIISNIKFNNINSNLFINPNSTGYSISFWIKFLKTNNIPILIFQLFNKDNQLSIFLSKKNNFIYKINKKNLIKFNKFRLVENKVYHIVITHSKPKQKNSNSEFLFLYVNGELIQQCKINYPKFINKNFNIIFGNVNYLDQNLLIKWNLYNFYFYLKLLNLKQIKQVFELGSSFYGNFLSKNWMNQKFLRNNNLEKINQKNIYHSTRSNNINKNKNNHKNGSGISNVNNKNSNINNMKQMMPINYKYLFFSISPIKHLIKNDNFFLINYSNQNFKNDIKGKLYGKVEIRNLKTIVNEFIKIGIPTIFILLEKTKTSKELLFLIKLFVELFKKNYSNVNELKRIDGYELFSYIFQKKVMLINQECIETIFQLIGGSKLELFIRNEKLLKFLFLKRISWKAIPPEIQLIILNKIYKYIKSDHHNKYNIKKLKKIKIVKFLLWILFNLKITNKLCLRITKLLKKIIMLSIEERDLKKVATFIELKSRIIDQNNINFSLPSQHYQMGTGESRDGVNENENGNENGNESESENKDESKNDNQNKNNIQKKKQKIKQSQSRILSQSGGEGENKTRDGNGVDKFVNSTFILNNLLGLVNSLIEYIFTQNTSMKKKKQIEIICKIFNCNWAINVLQQPIRSQTAQLIIRIVLVLSQINKKSFNQFRNKSMLKSFGTLLQKFYKNSMIIIYFFAIILKKQIIKLPKANEFKINLFNLKKFFEISERSMELNKNDNSNLEKIKLTRNLIVIILKMILQGGKCDFRKKIIKMRKGDQIVGENESVNSLNVSNGKGGRRFGMSNENNRNNDDSDIEENVNQLNDPFQRNKTIIKKFNFQKNSIPINKKYQQKQNKKPFKILQERYECLNFFILLYKKIIIIQRAFDSSFIFSILTKIAFPVNTVKLLNIEQSKKFPINISSILSVKTPRYLDSVINTPFSIFEKNKNIPQILNSLEQNFQYPNINISQNSGSSSLNNQKSENIPIPILMGLQDSFDEKMNLNECENVRNQVLPGIKLSSSLFERDLSFTNINEINNNQNNFKLNNEKDINNGINKQNNNSSDDDDDGNDDDDDNEMVKKTSIKIHHNIQTHSSQYNVIPSFEPDLKKLKENTMDLIEKNQMFNFVNPISSIDLNKNKSLINKSLLKNSPSIISFSGDLYDNPMHEHSVIGNDILVSPNFYDEEINIEIDRNNSSLIQQNVPNLLNFNKVDKYSLNINKDLFLKTHNGINDEDQEDEVEEEEDDDDEEEEEDDDDDDEEEEEEEIDIFLGFEAEEQPDFNEYKMLIKNTVFEFEGYIIIQKFLIQLIIHSFSYDKKKNRIIQLIIESIPDQLDKKFINIFLKNFFLQLIRKLKNAIFKNENYLNYFVILNIDNFLNLIIDQLYQNNFKDNEHTILSFFQFFYHQIFKKSQNNLKLSKKYFKNDKKQFLLNFYNKLNEIIIYCFQILNINEMFNFILDNSSMIINVHNSDINFLQSLLYILKKNLTSKNEVIYSKDIKIWKILLKKMNNYLKENFNLLFNNNEDNNKIHTNQNGISINSINNNNSNDSSNDNNNSTAEGEGGENNNSGSKDKNIKDHQSDINFFNNGFNLLLTDEKTQIKFEKWFNDNYKIITEKFKVVFQNIKQNKEKLKEKRVQRIEGFQNSRISFFHSLNQNKKLEKEKINKECENRNKIIDDQIKTLQELNKLKNLEDHDLYNNYWKKRWFKIKNNFLRENTIFQLDLNKNYNNRNKNKFYYKLDNFENFLKMKNKFKKNSNFIKHPSYFSNDYNNNNYSHLITEYNSKSISYFNHNKKYPNNNNKIKLLSNNGLHEIFIGNKEEFLIKKIERNKLLKQRIDKRIIRRLKTEDQKKIYRQFPCAILINFQLIYGIFFQSEIYFYMIDNFKITKKGKFIDNRQTLKKSKNKIKLRAWKYDQIDFILKRKYSSQEIALEFQFKNGQICFFIFKNNQQRNEIYQLMKLQSTNNNTGGDGSDSTGSLDVLLEKNMITNKWLNREISNFEYLMHLNNLAGRTYSDLSRYPVFPWILKNYSSEILDLNDPINYRDLSKPMGYQDEERFKIFQNNYLNWEDQIVPKYHYGSHYSSPGIILYYMVRIEPFAENYVILQSGRFDNPGRMFQSIGDTYLTSSKTSTSNVKELIPEFFYFPEIFYNLNEFEFGSIEGNSKENKHEPVNHVKMPNWAFNSPFEFIRMHRNALESEFVSLHLHEWVDLIFGYKQHGKEAIKAGNVFYYLTYEGAVDLTGFETDSTKQAQISQIENFGQCPSQLFDKPHPRRKFILKNKKLNHQIIFNNLSNLTSIKLADIPKNKKIKFYFQDKQLINFQPKKSIFVNKKLCHLLKYNYSDNSIRIIDLQNKQLIGVLENPHFDKITKIVYCKKQKKIITIGKDIFLQIFEIKLQKNDHHFHGNNQENQDNLNNKNLQSINDGDGDGDGGGGIDNKNNDNGGNDNNEKNNVDNQNDHKNSRGGIRKERGEGCKRGENRVECGKNYIENVKNKTERGTRIIKKKYYNYQLDLITKLFGHASIIKCMNVNENFNILVSSSIDCKCIIWDLIRNKYVKNLSGFQNVVKIIKINKINGDILTCSKNEIKLWNLNGYLISSQIISQNEQDEISCAKIIIINKLNNEFQYLTGHTNGLIKIWIIKVRKNTSLTLQDSHFLHNIHTINLYNGPISALKVNQNLKILYVSDSKSIYSLSIKNLDQMGNEKPKFNQNDYYCKDCKKLFPLSKSRFKCTNCNFFICGACLKLNNSNTKQILNLCSDCINDKSIINKN</sequence>
<dbReference type="InterPro" id="IPR036322">
    <property type="entry name" value="WD40_repeat_dom_sf"/>
</dbReference>
<dbReference type="Gene3D" id="2.130.10.10">
    <property type="entry name" value="YVTN repeat-like/Quinoprotein amine dehydrogenase"/>
    <property type="match status" value="1"/>
</dbReference>
<dbReference type="SMART" id="SM00320">
    <property type="entry name" value="WD40"/>
    <property type="match status" value="3"/>
</dbReference>
<comment type="caution">
    <text evidence="7">The sequence shown here is derived from an EMBL/GenBank/DDBJ whole genome shotgun (WGS) entry which is preliminary data.</text>
</comment>
<evidence type="ECO:0000313" key="7">
    <source>
        <dbReference type="EMBL" id="KAJ3441080.1"/>
    </source>
</evidence>
<feature type="compositionally biased region" description="Acidic residues" evidence="4">
    <location>
        <begin position="2243"/>
        <end position="2277"/>
    </location>
</feature>
<evidence type="ECO:0000259" key="6">
    <source>
        <dbReference type="PROSITE" id="PS51783"/>
    </source>
</evidence>
<dbReference type="PROSITE" id="PS51783">
    <property type="entry name" value="PH_BEACH"/>
    <property type="match status" value="1"/>
</dbReference>
<feature type="compositionally biased region" description="Low complexity" evidence="4">
    <location>
        <begin position="3446"/>
        <end position="3456"/>
    </location>
</feature>
<evidence type="ECO:0000259" key="5">
    <source>
        <dbReference type="PROSITE" id="PS50197"/>
    </source>
</evidence>
<feature type="region of interest" description="Disordered" evidence="4">
    <location>
        <begin position="2050"/>
        <end position="2089"/>
    </location>
</feature>
<dbReference type="InterPro" id="IPR015943">
    <property type="entry name" value="WD40/YVTN_repeat-like_dom_sf"/>
</dbReference>
<feature type="region of interest" description="Disordered" evidence="4">
    <location>
        <begin position="3412"/>
        <end position="3481"/>
    </location>
</feature>
<keyword evidence="1 3" id="KW-0853">WD repeat</keyword>
<protein>
    <submittedName>
        <fullName evidence="7">Beach domain-containing protein</fullName>
    </submittedName>
</protein>
<dbReference type="EMBL" id="JANTQA010000029">
    <property type="protein sequence ID" value="KAJ3441080.1"/>
    <property type="molecule type" value="Genomic_DNA"/>
</dbReference>
<feature type="region of interest" description="Disordered" evidence="4">
    <location>
        <begin position="2239"/>
        <end position="2277"/>
    </location>
</feature>
<feature type="compositionally biased region" description="Low complexity" evidence="4">
    <location>
        <begin position="3416"/>
        <end position="3434"/>
    </location>
</feature>
<evidence type="ECO:0000313" key="8">
    <source>
        <dbReference type="Proteomes" id="UP001146793"/>
    </source>
</evidence>
<dbReference type="PROSITE" id="PS50197">
    <property type="entry name" value="BEACH"/>
    <property type="match status" value="1"/>
</dbReference>
<dbReference type="InterPro" id="IPR001680">
    <property type="entry name" value="WD40_rpt"/>
</dbReference>
<feature type="compositionally biased region" description="Acidic residues" evidence="4">
    <location>
        <begin position="945"/>
        <end position="964"/>
    </location>
</feature>
<dbReference type="CDD" id="cd00065">
    <property type="entry name" value="FYVE_like_SF"/>
    <property type="match status" value="1"/>
</dbReference>
<dbReference type="Gene3D" id="1.10.1540.10">
    <property type="entry name" value="BEACH domain"/>
    <property type="match status" value="1"/>
</dbReference>
<dbReference type="SMART" id="SM01026">
    <property type="entry name" value="Beach"/>
    <property type="match status" value="1"/>
</dbReference>
<dbReference type="InterPro" id="IPR013320">
    <property type="entry name" value="ConA-like_dom_sf"/>
</dbReference>
<accession>A0AAV7ZIJ4</accession>
<feature type="compositionally biased region" description="Basic and acidic residues" evidence="4">
    <location>
        <begin position="985"/>
        <end position="994"/>
    </location>
</feature>
<keyword evidence="2" id="KW-0677">Repeat</keyword>
<dbReference type="PROSITE" id="PS00678">
    <property type="entry name" value="WD_REPEATS_1"/>
    <property type="match status" value="1"/>
</dbReference>
<feature type="compositionally biased region" description="Low complexity" evidence="4">
    <location>
        <begin position="2064"/>
        <end position="2074"/>
    </location>
</feature>
<dbReference type="Gene3D" id="2.30.29.30">
    <property type="entry name" value="Pleckstrin-homology domain (PH domain)/Phosphotyrosine-binding domain (PTB)"/>
    <property type="match status" value="1"/>
</dbReference>
<feature type="region of interest" description="Disordered" evidence="4">
    <location>
        <begin position="1523"/>
        <end position="1598"/>
    </location>
</feature>
<evidence type="ECO:0000256" key="1">
    <source>
        <dbReference type="ARBA" id="ARBA00022574"/>
    </source>
</evidence>
<dbReference type="SUPFAM" id="SSF50729">
    <property type="entry name" value="PH domain-like"/>
    <property type="match status" value="1"/>
</dbReference>
<organism evidence="7 8">
    <name type="scientific">Anaeramoeba flamelloides</name>
    <dbReference type="NCBI Taxonomy" id="1746091"/>
    <lineage>
        <taxon>Eukaryota</taxon>
        <taxon>Metamonada</taxon>
        <taxon>Anaeramoebidae</taxon>
        <taxon>Anaeramoeba</taxon>
    </lineage>
</organism>
<dbReference type="InterPro" id="IPR000409">
    <property type="entry name" value="BEACH_dom"/>
</dbReference>
<dbReference type="Pfam" id="PF02138">
    <property type="entry name" value="Beach"/>
    <property type="match status" value="1"/>
</dbReference>
<dbReference type="InterPro" id="IPR019775">
    <property type="entry name" value="WD40_repeat_CS"/>
</dbReference>
<dbReference type="CDD" id="cd06071">
    <property type="entry name" value="Beach"/>
    <property type="match status" value="1"/>
</dbReference>
<evidence type="ECO:0000256" key="2">
    <source>
        <dbReference type="ARBA" id="ARBA00022737"/>
    </source>
</evidence>
<gene>
    <name evidence="7" type="ORF">M0812_13084</name>
</gene>
<proteinExistence type="predicted"/>
<dbReference type="Pfam" id="PF13385">
    <property type="entry name" value="Laminin_G_3"/>
    <property type="match status" value="1"/>
</dbReference>
<evidence type="ECO:0000256" key="3">
    <source>
        <dbReference type="PROSITE-ProRule" id="PRU00221"/>
    </source>
</evidence>
<dbReference type="SUPFAM" id="SSF81837">
    <property type="entry name" value="BEACH domain"/>
    <property type="match status" value="1"/>
</dbReference>
<feature type="region of interest" description="Disordered" evidence="4">
    <location>
        <begin position="2550"/>
        <end position="2588"/>
    </location>
</feature>
<dbReference type="SUPFAM" id="SSF50978">
    <property type="entry name" value="WD40 repeat-like"/>
    <property type="match status" value="1"/>
</dbReference>
<feature type="compositionally biased region" description="Acidic residues" evidence="4">
    <location>
        <begin position="2075"/>
        <end position="2088"/>
    </location>
</feature>
<name>A0AAV7ZIJ4_9EUKA</name>
<dbReference type="PROSITE" id="PS50082">
    <property type="entry name" value="WD_REPEATS_2"/>
    <property type="match status" value="1"/>
</dbReference>
<feature type="domain" description="BEACH" evidence="5">
    <location>
        <begin position="2987"/>
        <end position="3284"/>
    </location>
</feature>
<feature type="compositionally biased region" description="Low complexity" evidence="4">
    <location>
        <begin position="1539"/>
        <end position="1549"/>
    </location>
</feature>
<feature type="region of interest" description="Disordered" evidence="4">
    <location>
        <begin position="945"/>
        <end position="994"/>
    </location>
</feature>
<dbReference type="SUPFAM" id="SSF49899">
    <property type="entry name" value="Concanavalin A-like lectins/glucanases"/>
    <property type="match status" value="1"/>
</dbReference>
<dbReference type="InterPro" id="IPR011993">
    <property type="entry name" value="PH-like_dom_sf"/>
</dbReference>
<dbReference type="SUPFAM" id="SSF57903">
    <property type="entry name" value="FYVE/PHD zinc finger"/>
    <property type="match status" value="1"/>
</dbReference>
<dbReference type="Gene3D" id="2.60.120.200">
    <property type="match status" value="1"/>
</dbReference>
<dbReference type="InterPro" id="IPR036372">
    <property type="entry name" value="BEACH_dom_sf"/>
</dbReference>
<dbReference type="InterPro" id="IPR023362">
    <property type="entry name" value="PH-BEACH_dom"/>
</dbReference>
<feature type="compositionally biased region" description="Low complexity" evidence="4">
    <location>
        <begin position="1234"/>
        <end position="1254"/>
    </location>
</feature>
<reference evidence="7" key="1">
    <citation type="submission" date="2022-08" db="EMBL/GenBank/DDBJ databases">
        <title>Novel sulphate-reducing endosymbionts in the free-living metamonad Anaeramoeba.</title>
        <authorList>
            <person name="Jerlstrom-Hultqvist J."/>
            <person name="Cepicka I."/>
            <person name="Gallot-Lavallee L."/>
            <person name="Salas-Leiva D."/>
            <person name="Curtis B.A."/>
            <person name="Zahonova K."/>
            <person name="Pipaliya S."/>
            <person name="Dacks J."/>
            <person name="Roger A.J."/>
        </authorList>
    </citation>
    <scope>NUCLEOTIDE SEQUENCE</scope>
    <source>
        <strain evidence="7">Busselton2</strain>
    </source>
</reference>
<dbReference type="PANTHER" id="PTHR46108:SF4">
    <property type="entry name" value="BLUE CHEESE"/>
    <property type="match status" value="1"/>
</dbReference>
<feature type="compositionally biased region" description="Low complexity" evidence="4">
    <location>
        <begin position="2550"/>
        <end position="2580"/>
    </location>
</feature>
<feature type="domain" description="BEACH-type PH" evidence="6">
    <location>
        <begin position="2858"/>
        <end position="2970"/>
    </location>
</feature>